<evidence type="ECO:0000256" key="2">
    <source>
        <dbReference type="SAM" id="Phobius"/>
    </source>
</evidence>
<dbReference type="Proteomes" id="UP000199515">
    <property type="component" value="Unassembled WGS sequence"/>
</dbReference>
<reference evidence="3 4" key="1">
    <citation type="submission" date="2016-10" db="EMBL/GenBank/DDBJ databases">
        <authorList>
            <person name="de Groot N.N."/>
        </authorList>
    </citation>
    <scope>NUCLEOTIDE SEQUENCE [LARGE SCALE GENOMIC DNA]</scope>
    <source>
        <strain evidence="3 4">CPCC 202699</strain>
    </source>
</reference>
<keyword evidence="2" id="KW-0472">Membrane</keyword>
<protein>
    <submittedName>
        <fullName evidence="3">Uncharacterized protein</fullName>
    </submittedName>
</protein>
<feature type="region of interest" description="Disordered" evidence="1">
    <location>
        <begin position="75"/>
        <end position="144"/>
    </location>
</feature>
<feature type="transmembrane region" description="Helical" evidence="2">
    <location>
        <begin position="47"/>
        <end position="68"/>
    </location>
</feature>
<organism evidence="3 4">
    <name type="scientific">Amycolatopsis xylanica</name>
    <dbReference type="NCBI Taxonomy" id="589385"/>
    <lineage>
        <taxon>Bacteria</taxon>
        <taxon>Bacillati</taxon>
        <taxon>Actinomycetota</taxon>
        <taxon>Actinomycetes</taxon>
        <taxon>Pseudonocardiales</taxon>
        <taxon>Pseudonocardiaceae</taxon>
        <taxon>Amycolatopsis</taxon>
    </lineage>
</organism>
<keyword evidence="4" id="KW-1185">Reference proteome</keyword>
<accession>A0A1H3B6X7</accession>
<proteinExistence type="predicted"/>
<sequence length="274" mass="27278">MIASDDELDAKLRLLFADDRLGGLQPKADASETIVAGARRRRNRRKAITAAGGAAVAAVLVVGGVTFAKVQERDTQAALSPGDTQTLATGGAPPTGEVGGTVSPASPGQTSSSTSAAATSSNSPKTTPSSGSANPDGPAKVLTGQVLGHSGIGNLALGMTEAQLTATGITFKKESGSSPCVFGTVANVSGQSGDIRVYLSDTSGVTQILPMLSHTPEGVGTGSTVEDVTKIYTNATTAPKLSVNLGSTSYEFALSSGKVKGLVLKTNNGQGCGA</sequence>
<feature type="compositionally biased region" description="Low complexity" evidence="1">
    <location>
        <begin position="103"/>
        <end position="132"/>
    </location>
</feature>
<evidence type="ECO:0000256" key="1">
    <source>
        <dbReference type="SAM" id="MobiDB-lite"/>
    </source>
</evidence>
<dbReference type="STRING" id="589385.SAMN05421504_1021195"/>
<keyword evidence="2" id="KW-1133">Transmembrane helix</keyword>
<dbReference type="OrthoDB" id="3695075at2"/>
<gene>
    <name evidence="3" type="ORF">SAMN05421504_1021195</name>
</gene>
<dbReference type="RefSeq" id="WP_091288984.1">
    <property type="nucleotide sequence ID" value="NZ_FNON01000002.1"/>
</dbReference>
<keyword evidence="2" id="KW-0812">Transmembrane</keyword>
<evidence type="ECO:0000313" key="3">
    <source>
        <dbReference type="EMBL" id="SDX37391.1"/>
    </source>
</evidence>
<name>A0A1H3B6X7_9PSEU</name>
<dbReference type="AlphaFoldDB" id="A0A1H3B6X7"/>
<evidence type="ECO:0000313" key="4">
    <source>
        <dbReference type="Proteomes" id="UP000199515"/>
    </source>
</evidence>
<dbReference type="EMBL" id="FNON01000002">
    <property type="protein sequence ID" value="SDX37391.1"/>
    <property type="molecule type" value="Genomic_DNA"/>
</dbReference>